<dbReference type="PANTHER" id="PTHR12304">
    <property type="entry name" value="INOSINE-URIDINE PREFERRING NUCLEOSIDE HYDROLASE"/>
    <property type="match status" value="1"/>
</dbReference>
<evidence type="ECO:0000256" key="2">
    <source>
        <dbReference type="ARBA" id="ARBA00023295"/>
    </source>
</evidence>
<evidence type="ECO:0000256" key="1">
    <source>
        <dbReference type="ARBA" id="ARBA00022801"/>
    </source>
</evidence>
<dbReference type="InterPro" id="IPR001910">
    <property type="entry name" value="Inosine/uridine_hydrolase_dom"/>
</dbReference>
<reference evidence="5" key="1">
    <citation type="journal article" date="2019" name="Int. J. Syst. Evol. Microbiol.">
        <title>The Global Catalogue of Microorganisms (GCM) 10K type strain sequencing project: providing services to taxonomists for standard genome sequencing and annotation.</title>
        <authorList>
            <consortium name="The Broad Institute Genomics Platform"/>
            <consortium name="The Broad Institute Genome Sequencing Center for Infectious Disease"/>
            <person name="Wu L."/>
            <person name="Ma J."/>
        </authorList>
    </citation>
    <scope>NUCLEOTIDE SEQUENCE [LARGE SCALE GENOMIC DNA]</scope>
    <source>
        <strain evidence="5">TISTR 1571</strain>
    </source>
</reference>
<dbReference type="GO" id="GO:0016787">
    <property type="term" value="F:hydrolase activity"/>
    <property type="evidence" value="ECO:0007669"/>
    <property type="project" value="UniProtKB-KW"/>
</dbReference>
<protein>
    <submittedName>
        <fullName evidence="4">Nucleoside hydrolase</fullName>
    </submittedName>
</protein>
<dbReference type="InterPro" id="IPR023186">
    <property type="entry name" value="IUNH"/>
</dbReference>
<dbReference type="CDD" id="cd02651">
    <property type="entry name" value="nuc_hydro_IU_UC_XIUA"/>
    <property type="match status" value="1"/>
</dbReference>
<gene>
    <name evidence="4" type="ORF">ACFSW4_09405</name>
</gene>
<dbReference type="RefSeq" id="WP_054751855.1">
    <property type="nucleotide sequence ID" value="NZ_JBHUMZ010000021.1"/>
</dbReference>
<dbReference type="SUPFAM" id="SSF53590">
    <property type="entry name" value="Nucleoside hydrolase"/>
    <property type="match status" value="1"/>
</dbReference>
<sequence length="317" mass="34936">MAQTPVIIDTDPGIDDFMMLLVALIHEKLDVQLITTAPGNLEQNQTYENALKMVSYLGKEIEVARGLNKPIFKSLETAPDFHGETGTGNVVFPKSNFPGSIRTAISAMYDVISKSDVPITIVTSGPLTNVGLLLSTHPELKSNIKRISMMGGAVMGGNVIPTAEFNIYADPDAAELVFRSGVPVIMSGLDATRQAFLTEPELENIRAINSDLSDKVYRMLKFYQEASMGSPFNVTYFEDVVRLHDVCAAAYIIDPSLFSGNFYYVTVERNSPLTAGTTFVDYLDTLGRQPNAYVLHDVDRERLVDLFIDSIRSYELA</sequence>
<dbReference type="Pfam" id="PF01156">
    <property type="entry name" value="IU_nuc_hydro"/>
    <property type="match status" value="1"/>
</dbReference>
<evidence type="ECO:0000259" key="3">
    <source>
        <dbReference type="Pfam" id="PF01156"/>
    </source>
</evidence>
<keyword evidence="5" id="KW-1185">Reference proteome</keyword>
<dbReference type="Gene3D" id="3.90.245.10">
    <property type="entry name" value="Ribonucleoside hydrolase-like"/>
    <property type="match status" value="1"/>
</dbReference>
<comment type="caution">
    <text evidence="4">The sequence shown here is derived from an EMBL/GenBank/DDBJ whole genome shotgun (WGS) entry which is preliminary data.</text>
</comment>
<evidence type="ECO:0000313" key="4">
    <source>
        <dbReference type="EMBL" id="MFD2639078.1"/>
    </source>
</evidence>
<feature type="domain" description="Inosine/uridine-preferring nucleoside hydrolase" evidence="3">
    <location>
        <begin position="6"/>
        <end position="304"/>
    </location>
</feature>
<keyword evidence="1 4" id="KW-0378">Hydrolase</keyword>
<dbReference type="EMBL" id="JBHUMZ010000021">
    <property type="protein sequence ID" value="MFD2639078.1"/>
    <property type="molecule type" value="Genomic_DNA"/>
</dbReference>
<accession>A0ABW5QB94</accession>
<name>A0ABW5QB94_9BACI</name>
<organism evidence="4 5">
    <name type="scientific">Piscibacillus salipiscarius</name>
    <dbReference type="NCBI Taxonomy" id="299480"/>
    <lineage>
        <taxon>Bacteria</taxon>
        <taxon>Bacillati</taxon>
        <taxon>Bacillota</taxon>
        <taxon>Bacilli</taxon>
        <taxon>Bacillales</taxon>
        <taxon>Bacillaceae</taxon>
        <taxon>Piscibacillus</taxon>
    </lineage>
</organism>
<dbReference type="InterPro" id="IPR036452">
    <property type="entry name" value="Ribo_hydro-like"/>
</dbReference>
<proteinExistence type="predicted"/>
<keyword evidence="2" id="KW-0326">Glycosidase</keyword>
<evidence type="ECO:0000313" key="5">
    <source>
        <dbReference type="Proteomes" id="UP001597452"/>
    </source>
</evidence>
<dbReference type="Proteomes" id="UP001597452">
    <property type="component" value="Unassembled WGS sequence"/>
</dbReference>
<dbReference type="PANTHER" id="PTHR12304:SF15">
    <property type="entry name" value="NON-SPECIFIC RIBONUCLEOSIDE HYDROLASE RIHC"/>
    <property type="match status" value="1"/>
</dbReference>